<evidence type="ECO:0000313" key="4">
    <source>
        <dbReference type="Proteomes" id="UP001388673"/>
    </source>
</evidence>
<dbReference type="InterPro" id="IPR038955">
    <property type="entry name" value="PriA/CPL1_fungi"/>
</dbReference>
<feature type="signal peptide" evidence="1">
    <location>
        <begin position="1"/>
        <end position="25"/>
    </location>
</feature>
<comment type="caution">
    <text evidence="3">The sequence shown here is derived from an EMBL/GenBank/DDBJ whole genome shotgun (WGS) entry which is preliminary data.</text>
</comment>
<dbReference type="Proteomes" id="UP001388673">
    <property type="component" value="Unassembled WGS sequence"/>
</dbReference>
<feature type="domain" description="Protein CPL1-like" evidence="2">
    <location>
        <begin position="245"/>
        <end position="310"/>
    </location>
</feature>
<keyword evidence="1" id="KW-0732">Signal</keyword>
<dbReference type="EMBL" id="JBCAWK010000007">
    <property type="protein sequence ID" value="KAK8853480.1"/>
    <property type="molecule type" value="Genomic_DNA"/>
</dbReference>
<dbReference type="PANTHER" id="PTHR35192:SF2">
    <property type="entry name" value="APPLE DOMAIN-CONTAINING PROTEIN"/>
    <property type="match status" value="1"/>
</dbReference>
<evidence type="ECO:0000259" key="2">
    <source>
        <dbReference type="Pfam" id="PF21671"/>
    </source>
</evidence>
<dbReference type="PANTHER" id="PTHR35192">
    <property type="entry name" value="PROTEIN, PUTATIVE-RELATED"/>
    <property type="match status" value="1"/>
</dbReference>
<reference evidence="3 4" key="1">
    <citation type="journal article" date="2024" name="bioRxiv">
        <title>Comparative genomics of Cryptococcus and Kwoniella reveals pathogenesis evolution and contrasting karyotype dynamics via intercentromeric recombination or chromosome fusion.</title>
        <authorList>
            <person name="Coelho M.A."/>
            <person name="David-Palma M."/>
            <person name="Shea T."/>
            <person name="Bowers K."/>
            <person name="McGinley-Smith S."/>
            <person name="Mohammad A.W."/>
            <person name="Gnirke A."/>
            <person name="Yurkov A.M."/>
            <person name="Nowrousian M."/>
            <person name="Sun S."/>
            <person name="Cuomo C.A."/>
            <person name="Heitman J."/>
        </authorList>
    </citation>
    <scope>NUCLEOTIDE SEQUENCE [LARGE SCALE GENOMIC DNA]</scope>
    <source>
        <strain evidence="3 4">CBS 13917</strain>
    </source>
</reference>
<proteinExistence type="predicted"/>
<keyword evidence="4" id="KW-1185">Reference proteome</keyword>
<feature type="chain" id="PRO_5044013265" description="Protein CPL1-like domain-containing protein" evidence="1">
    <location>
        <begin position="26"/>
        <end position="315"/>
    </location>
</feature>
<dbReference type="RefSeq" id="XP_066802666.1">
    <property type="nucleotide sequence ID" value="XM_066947287.1"/>
</dbReference>
<protein>
    <recommendedName>
        <fullName evidence="2">Protein CPL1-like domain-containing protein</fullName>
    </recommendedName>
</protein>
<organism evidence="3 4">
    <name type="scientific">Kwoniella newhampshirensis</name>
    <dbReference type="NCBI Taxonomy" id="1651941"/>
    <lineage>
        <taxon>Eukaryota</taxon>
        <taxon>Fungi</taxon>
        <taxon>Dikarya</taxon>
        <taxon>Basidiomycota</taxon>
        <taxon>Agaricomycotina</taxon>
        <taxon>Tremellomycetes</taxon>
        <taxon>Tremellales</taxon>
        <taxon>Cryptococcaceae</taxon>
        <taxon>Kwoniella</taxon>
    </lineage>
</organism>
<evidence type="ECO:0000313" key="3">
    <source>
        <dbReference type="EMBL" id="KAK8853480.1"/>
    </source>
</evidence>
<evidence type="ECO:0000256" key="1">
    <source>
        <dbReference type="SAM" id="SignalP"/>
    </source>
</evidence>
<accession>A0AAW0YWH4</accession>
<name>A0AAW0YWH4_9TREE</name>
<dbReference type="AlphaFoldDB" id="A0AAW0YWH4"/>
<dbReference type="InterPro" id="IPR048661">
    <property type="entry name" value="CPL1-like"/>
</dbReference>
<dbReference type="Pfam" id="PF21671">
    <property type="entry name" value="CPL1-like"/>
    <property type="match status" value="1"/>
</dbReference>
<sequence>MYSALSAKMVIAVVLLAVVPALVSAQTSDTGEPLVIGCVSQTYTPSDAMEAGAYANGELCGQSCYDNAAGPFHYAVWEYVEDDVNRCQCSNVSPATNDFVQGPESTGTCTLTTQSVFYATSSTYTNEGCQSSTSATGAISVASPEVCLSACRLYTYAFFSITSSSTLVCACGDATNVGPVPAFCSAQDSWLALRHTANAAVAGPTGFVRRQMEEKRRKEEKAKRENRWCPAGLTACKVPGDELAFECLDVADELESCGGCMNGDFGSDKISFGVDCSALPGIAPGGVTCTKGLCQAYACETGYDLASNSTCLMLL</sequence>
<dbReference type="GeneID" id="92181445"/>
<gene>
    <name evidence="3" type="ORF">IAR55_004187</name>
</gene>
<dbReference type="KEGG" id="kne:92181445"/>